<dbReference type="InterPro" id="IPR036388">
    <property type="entry name" value="WH-like_DNA-bd_sf"/>
</dbReference>
<dbReference type="AlphaFoldDB" id="A0A7X2IVF3"/>
<dbReference type="PROSITE" id="PS50956">
    <property type="entry name" value="HTH_ASNC_2"/>
    <property type="match status" value="1"/>
</dbReference>
<feature type="domain" description="HTH asnC-type" evidence="4">
    <location>
        <begin position="19"/>
        <end position="80"/>
    </location>
</feature>
<sequence length="170" mass="18661">MIAINLLALANKVRHIYRMDTHDLQILQLIQSDNRRSAAEIGQEIGLSVSAVSDRLRRLNASGAIAANRAVIDPSRVGMTACAFIFVDLEPRADEEVFAAALRGFPEVQEGHHITGPHSWLVKVRTRDTAALQVFLTQRLKRVPGVLRTETVIALDTAKETSELAFGGQP</sequence>
<dbReference type="GO" id="GO:0005829">
    <property type="term" value="C:cytosol"/>
    <property type="evidence" value="ECO:0007669"/>
    <property type="project" value="TreeGrafter"/>
</dbReference>
<comment type="caution">
    <text evidence="5">The sequence shown here is derived from an EMBL/GenBank/DDBJ whole genome shotgun (WGS) entry which is preliminary data.</text>
</comment>
<evidence type="ECO:0000313" key="6">
    <source>
        <dbReference type="Proteomes" id="UP000446768"/>
    </source>
</evidence>
<dbReference type="Gene3D" id="3.30.70.920">
    <property type="match status" value="1"/>
</dbReference>
<keyword evidence="1" id="KW-0805">Transcription regulation</keyword>
<dbReference type="InterPro" id="IPR011008">
    <property type="entry name" value="Dimeric_a/b-barrel"/>
</dbReference>
<dbReference type="PROSITE" id="PS00519">
    <property type="entry name" value="HTH_ASNC_1"/>
    <property type="match status" value="1"/>
</dbReference>
<protein>
    <submittedName>
        <fullName evidence="5">AsnC family transcriptional regulator</fullName>
    </submittedName>
</protein>
<dbReference type="GO" id="GO:0043565">
    <property type="term" value="F:sequence-specific DNA binding"/>
    <property type="evidence" value="ECO:0007669"/>
    <property type="project" value="InterPro"/>
</dbReference>
<evidence type="ECO:0000256" key="3">
    <source>
        <dbReference type="ARBA" id="ARBA00023163"/>
    </source>
</evidence>
<evidence type="ECO:0000256" key="2">
    <source>
        <dbReference type="ARBA" id="ARBA00023125"/>
    </source>
</evidence>
<organism evidence="5 6">
    <name type="scientific">Pseudoduganella rivuli</name>
    <dbReference type="NCBI Taxonomy" id="2666085"/>
    <lineage>
        <taxon>Bacteria</taxon>
        <taxon>Pseudomonadati</taxon>
        <taxon>Pseudomonadota</taxon>
        <taxon>Betaproteobacteria</taxon>
        <taxon>Burkholderiales</taxon>
        <taxon>Oxalobacteraceae</taxon>
        <taxon>Telluria group</taxon>
        <taxon>Pseudoduganella</taxon>
    </lineage>
</organism>
<dbReference type="InterPro" id="IPR036390">
    <property type="entry name" value="WH_DNA-bd_sf"/>
</dbReference>
<keyword evidence="2" id="KW-0238">DNA-binding</keyword>
<dbReference type="Proteomes" id="UP000446768">
    <property type="component" value="Unassembled WGS sequence"/>
</dbReference>
<dbReference type="PANTHER" id="PTHR30154:SF34">
    <property type="entry name" value="TRANSCRIPTIONAL REGULATOR AZLB"/>
    <property type="match status" value="1"/>
</dbReference>
<evidence type="ECO:0000259" key="4">
    <source>
        <dbReference type="PROSITE" id="PS50956"/>
    </source>
</evidence>
<dbReference type="Gene3D" id="1.10.10.10">
    <property type="entry name" value="Winged helix-like DNA-binding domain superfamily/Winged helix DNA-binding domain"/>
    <property type="match status" value="1"/>
</dbReference>
<dbReference type="SMART" id="SM00344">
    <property type="entry name" value="HTH_ASNC"/>
    <property type="match status" value="1"/>
</dbReference>
<reference evidence="5 6" key="1">
    <citation type="submission" date="2019-11" db="EMBL/GenBank/DDBJ databases">
        <title>Novel species isolated from a subtropical stream in China.</title>
        <authorList>
            <person name="Lu H."/>
        </authorList>
    </citation>
    <scope>NUCLEOTIDE SEQUENCE [LARGE SCALE GENOMIC DNA]</scope>
    <source>
        <strain evidence="5 6">FT92W</strain>
    </source>
</reference>
<dbReference type="InterPro" id="IPR019885">
    <property type="entry name" value="Tscrpt_reg_HTH_AsnC-type_CS"/>
</dbReference>
<dbReference type="GO" id="GO:0043200">
    <property type="term" value="P:response to amino acid"/>
    <property type="evidence" value="ECO:0007669"/>
    <property type="project" value="TreeGrafter"/>
</dbReference>
<evidence type="ECO:0000256" key="1">
    <source>
        <dbReference type="ARBA" id="ARBA00023015"/>
    </source>
</evidence>
<dbReference type="GO" id="GO:0006355">
    <property type="term" value="P:regulation of DNA-templated transcription"/>
    <property type="evidence" value="ECO:0007669"/>
    <property type="project" value="UniProtKB-ARBA"/>
</dbReference>
<dbReference type="CDD" id="cd00090">
    <property type="entry name" value="HTH_ARSR"/>
    <property type="match status" value="1"/>
</dbReference>
<dbReference type="InterPro" id="IPR000485">
    <property type="entry name" value="AsnC-type_HTH_dom"/>
</dbReference>
<evidence type="ECO:0000313" key="5">
    <source>
        <dbReference type="EMBL" id="MRV76223.1"/>
    </source>
</evidence>
<keyword evidence="3" id="KW-0804">Transcription</keyword>
<dbReference type="Pfam" id="PF01037">
    <property type="entry name" value="AsnC_trans_reg"/>
    <property type="match status" value="1"/>
</dbReference>
<dbReference type="PRINTS" id="PR00033">
    <property type="entry name" value="HTHASNC"/>
</dbReference>
<dbReference type="SUPFAM" id="SSF46785">
    <property type="entry name" value="Winged helix' DNA-binding domain"/>
    <property type="match status" value="1"/>
</dbReference>
<keyword evidence="6" id="KW-1185">Reference proteome</keyword>
<accession>A0A7X2IVF3</accession>
<dbReference type="SUPFAM" id="SSF54909">
    <property type="entry name" value="Dimeric alpha+beta barrel"/>
    <property type="match status" value="1"/>
</dbReference>
<name>A0A7X2IVF3_9BURK</name>
<dbReference type="EMBL" id="WKJJ01000029">
    <property type="protein sequence ID" value="MRV76223.1"/>
    <property type="molecule type" value="Genomic_DNA"/>
</dbReference>
<dbReference type="InterPro" id="IPR011991">
    <property type="entry name" value="ArsR-like_HTH"/>
</dbReference>
<dbReference type="PANTHER" id="PTHR30154">
    <property type="entry name" value="LEUCINE-RESPONSIVE REGULATORY PROTEIN"/>
    <property type="match status" value="1"/>
</dbReference>
<dbReference type="InterPro" id="IPR019887">
    <property type="entry name" value="Tscrpt_reg_AsnC/Lrp_C"/>
</dbReference>
<dbReference type="InterPro" id="IPR019888">
    <property type="entry name" value="Tscrpt_reg_AsnC-like"/>
</dbReference>
<gene>
    <name evidence="5" type="ORF">GJ700_31390</name>
</gene>
<proteinExistence type="predicted"/>
<dbReference type="Pfam" id="PF13412">
    <property type="entry name" value="HTH_24"/>
    <property type="match status" value="1"/>
</dbReference>